<dbReference type="Pfam" id="PF03435">
    <property type="entry name" value="Sacchrp_dh_NADP"/>
    <property type="match status" value="1"/>
</dbReference>
<dbReference type="EMBL" id="QZFU01000010">
    <property type="protein sequence ID" value="RJO79434.1"/>
    <property type="molecule type" value="Genomic_DNA"/>
</dbReference>
<protein>
    <submittedName>
        <fullName evidence="2">Saccharopine dehydrogenase</fullName>
    </submittedName>
</protein>
<feature type="domain" description="Saccharopine dehydrogenase NADP binding" evidence="1">
    <location>
        <begin position="4"/>
        <end position="122"/>
    </location>
</feature>
<evidence type="ECO:0000313" key="3">
    <source>
        <dbReference type="Proteomes" id="UP000266677"/>
    </source>
</evidence>
<reference evidence="2 3" key="1">
    <citation type="submission" date="2018-09" db="EMBL/GenBank/DDBJ databases">
        <title>YIM PH21274 draft genome.</title>
        <authorList>
            <person name="Miao C."/>
        </authorList>
    </citation>
    <scope>NUCLEOTIDE SEQUENCE [LARGE SCALE GENOMIC DNA]</scope>
    <source>
        <strain evidence="2 3">YIM PH 21724</strain>
    </source>
</reference>
<dbReference type="Gene3D" id="3.40.50.720">
    <property type="entry name" value="NAD(P)-binding Rossmann-like Domain"/>
    <property type="match status" value="1"/>
</dbReference>
<sequence>MLGGAGQMGRAAAATLARAPEVNRLVVTDLVAQRAVEFAKTLGPKAIGVGLDVTDAPALRAALAECDLVLNTVGPFFRFGAPILAAAIEVGRDYIDICDDWEPTLAMLAMDEKACAAGTVALVGMGSSPGVANLLALLAARELDTVDSLITAWSGEDAPEPVSDSDGPSAAYVHAVHQISGSIRVRRNGFPVDRRALERIVIDYPGIGAGVGYSFGHPEAVTLDRALPGLRNNTNVMLGGPTLITVGRTLRWLVARGVLTADRAAAVAERTLGLLPATSPLRPGSLPPLFALATGSRAGERASAATALAQVPGASMAENTGIPLAVAALQLLRADSVPQARRRPGVHTPETLIDPAEFFAAFAPHCIGAPPAAAMTVTTRSWSSAEENATCLRTSLLTAFLAAGTVG</sequence>
<proteinExistence type="predicted"/>
<dbReference type="Gene3D" id="3.30.360.10">
    <property type="entry name" value="Dihydrodipicolinate Reductase, domain 2"/>
    <property type="match status" value="1"/>
</dbReference>
<comment type="caution">
    <text evidence="2">The sequence shown here is derived from an EMBL/GenBank/DDBJ whole genome shotgun (WGS) entry which is preliminary data.</text>
</comment>
<organism evidence="2 3">
    <name type="scientific">Nocardia panacis</name>
    <dbReference type="NCBI Taxonomy" id="2340916"/>
    <lineage>
        <taxon>Bacteria</taxon>
        <taxon>Bacillati</taxon>
        <taxon>Actinomycetota</taxon>
        <taxon>Actinomycetes</taxon>
        <taxon>Mycobacteriales</taxon>
        <taxon>Nocardiaceae</taxon>
        <taxon>Nocardia</taxon>
    </lineage>
</organism>
<dbReference type="InterPro" id="IPR036291">
    <property type="entry name" value="NAD(P)-bd_dom_sf"/>
</dbReference>
<keyword evidence="3" id="KW-1185">Reference proteome</keyword>
<dbReference type="AlphaFoldDB" id="A0A3A4KZQ9"/>
<accession>A0A3A4KZQ9</accession>
<dbReference type="Proteomes" id="UP000266677">
    <property type="component" value="Unassembled WGS sequence"/>
</dbReference>
<evidence type="ECO:0000313" key="2">
    <source>
        <dbReference type="EMBL" id="RJO79434.1"/>
    </source>
</evidence>
<dbReference type="OrthoDB" id="4420885at2"/>
<gene>
    <name evidence="2" type="ORF">D5S18_02700</name>
</gene>
<dbReference type="PANTHER" id="PTHR43796:SF2">
    <property type="entry name" value="CARBOXYNORSPERMIDINE SYNTHASE"/>
    <property type="match status" value="1"/>
</dbReference>
<dbReference type="SUPFAM" id="SSF51735">
    <property type="entry name" value="NAD(P)-binding Rossmann-fold domains"/>
    <property type="match status" value="1"/>
</dbReference>
<evidence type="ECO:0000259" key="1">
    <source>
        <dbReference type="Pfam" id="PF03435"/>
    </source>
</evidence>
<dbReference type="InterPro" id="IPR005097">
    <property type="entry name" value="Sacchrp_dh_NADP-bd"/>
</dbReference>
<name>A0A3A4KZQ9_9NOCA</name>
<dbReference type="PANTHER" id="PTHR43796">
    <property type="entry name" value="CARBOXYNORSPERMIDINE SYNTHASE"/>
    <property type="match status" value="1"/>
</dbReference>